<reference evidence="1" key="1">
    <citation type="submission" date="2022-07" db="EMBL/GenBank/DDBJ databases">
        <title>Phylogenomic reconstructions and comparative analyses of Kickxellomycotina fungi.</title>
        <authorList>
            <person name="Reynolds N.K."/>
            <person name="Stajich J.E."/>
            <person name="Barry K."/>
            <person name="Grigoriev I.V."/>
            <person name="Crous P."/>
            <person name="Smith M.E."/>
        </authorList>
    </citation>
    <scope>NUCLEOTIDE SEQUENCE</scope>
    <source>
        <strain evidence="1">CBS 190363</strain>
    </source>
</reference>
<protein>
    <submittedName>
        <fullName evidence="1">Transcription elongation factor spt5</fullName>
    </submittedName>
</protein>
<name>A0ACC1LUL0_9FUNG</name>
<dbReference type="Proteomes" id="UP001139981">
    <property type="component" value="Unassembled WGS sequence"/>
</dbReference>
<accession>A0ACC1LUL0</accession>
<keyword evidence="1" id="KW-0251">Elongation factor</keyword>
<feature type="non-terminal residue" evidence="1">
    <location>
        <position position="1"/>
    </location>
</feature>
<comment type="caution">
    <text evidence="1">The sequence shown here is derived from an EMBL/GenBank/DDBJ whole genome shotgun (WGS) entry which is preliminary data.</text>
</comment>
<keyword evidence="2" id="KW-1185">Reference proteome</keyword>
<dbReference type="EMBL" id="JANBVB010003340">
    <property type="protein sequence ID" value="KAJ2879311.1"/>
    <property type="molecule type" value="Genomic_DNA"/>
</dbReference>
<organism evidence="1 2">
    <name type="scientific">Coemansia aciculifera</name>
    <dbReference type="NCBI Taxonomy" id="417176"/>
    <lineage>
        <taxon>Eukaryota</taxon>
        <taxon>Fungi</taxon>
        <taxon>Fungi incertae sedis</taxon>
        <taxon>Zoopagomycota</taxon>
        <taxon>Kickxellomycotina</taxon>
        <taxon>Kickxellomycetes</taxon>
        <taxon>Kickxellales</taxon>
        <taxon>Kickxellaceae</taxon>
        <taxon>Coemansia</taxon>
    </lineage>
</organism>
<evidence type="ECO:0000313" key="2">
    <source>
        <dbReference type="Proteomes" id="UP001139981"/>
    </source>
</evidence>
<gene>
    <name evidence="1" type="primary">SPT5_2</name>
    <name evidence="1" type="ORF">IWW38_006140</name>
</gene>
<feature type="non-terminal residue" evidence="1">
    <location>
        <position position="360"/>
    </location>
</feature>
<keyword evidence="1" id="KW-0648">Protein biosynthesis</keyword>
<sequence length="360" mass="36195">GSVLQVTRFVAFVQPRASATDGLFVVRTRQLEPAHSVAAPPRGAGAARRQGNGAQRPRGSGGSNIRGRDPLIGRTVVATRGPYKGYIGMAKDSAGDSVRVELHTNARIVNIDRDKLSVRMPNGDTVPATDLSSSSSSSLMPPPPPPPPLPKSSGYAGFDPRSPAAANNNASSSSSGWDAPAASSGSANSWATPASTSLANSWATPANTASANSWATPANTGGSGWDAPGPAANSASSSGWDATPANTTGSSSGWDAATPAANPYTPMGWGDAASTPAAAGGLPQTPGGPFPQTPGDNDRSSTSSGGPTDLASSFFAWAVPRAVVVLGPARQRGTLTEVAAARSQAIVRLSDGSTQVIDRS</sequence>
<proteinExistence type="predicted"/>
<evidence type="ECO:0000313" key="1">
    <source>
        <dbReference type="EMBL" id="KAJ2879311.1"/>
    </source>
</evidence>